<sequence length="168" mass="18910">MKLSMENQFLALFLMTNVLIFCFSSAKEQQYISSVEDPGMRRDGLRVAFEGWNFCKKLAKKILLWGVLELLIVLISQYEPELFPAMIYRMKQPKIVLLIFVSGKIVLTVLYDILDGLADWDAFIASHLSPLLILGAHGVLGAVSDERVRQKLRMDSSQMPKSGSPSGL</sequence>
<keyword evidence="4" id="KW-1133">Transmembrane helix</keyword>
<feature type="signal peptide" evidence="5">
    <location>
        <begin position="1"/>
        <end position="26"/>
    </location>
</feature>
<evidence type="ECO:0000313" key="7">
    <source>
        <dbReference type="Proteomes" id="UP000655225"/>
    </source>
</evidence>
<comment type="similarity">
    <text evidence="1">Belongs to the TBP family.</text>
</comment>
<dbReference type="PRINTS" id="PR00686">
    <property type="entry name" value="TIFACTORIID"/>
</dbReference>
<dbReference type="PANTHER" id="PTHR10126">
    <property type="entry name" value="TATA-BOX BINDING PROTEIN"/>
    <property type="match status" value="1"/>
</dbReference>
<organism evidence="6 7">
    <name type="scientific">Tetracentron sinense</name>
    <name type="common">Spur-leaf</name>
    <dbReference type="NCBI Taxonomy" id="13715"/>
    <lineage>
        <taxon>Eukaryota</taxon>
        <taxon>Viridiplantae</taxon>
        <taxon>Streptophyta</taxon>
        <taxon>Embryophyta</taxon>
        <taxon>Tracheophyta</taxon>
        <taxon>Spermatophyta</taxon>
        <taxon>Magnoliopsida</taxon>
        <taxon>Trochodendrales</taxon>
        <taxon>Trochodendraceae</taxon>
        <taxon>Tetracentron</taxon>
    </lineage>
</organism>
<dbReference type="AlphaFoldDB" id="A0A835DC77"/>
<evidence type="ECO:0000256" key="5">
    <source>
        <dbReference type="SAM" id="SignalP"/>
    </source>
</evidence>
<dbReference type="InterPro" id="IPR000814">
    <property type="entry name" value="TBP"/>
</dbReference>
<comment type="caution">
    <text evidence="6">The sequence shown here is derived from an EMBL/GenBank/DDBJ whole genome shotgun (WGS) entry which is preliminary data.</text>
</comment>
<dbReference type="SUPFAM" id="SSF55945">
    <property type="entry name" value="TATA-box binding protein-like"/>
    <property type="match status" value="1"/>
</dbReference>
<evidence type="ECO:0000256" key="1">
    <source>
        <dbReference type="ARBA" id="ARBA00005560"/>
    </source>
</evidence>
<dbReference type="OrthoDB" id="2127950at2759"/>
<feature type="transmembrane region" description="Helical" evidence="4">
    <location>
        <begin position="120"/>
        <end position="143"/>
    </location>
</feature>
<proteinExistence type="inferred from homology"/>
<evidence type="ECO:0000313" key="6">
    <source>
        <dbReference type="EMBL" id="KAF8398158.1"/>
    </source>
</evidence>
<keyword evidence="5" id="KW-0732">Signal</keyword>
<keyword evidence="2" id="KW-0238">DNA-binding</keyword>
<name>A0A835DC77_TETSI</name>
<keyword evidence="7" id="KW-1185">Reference proteome</keyword>
<gene>
    <name evidence="6" type="ORF">HHK36_017084</name>
</gene>
<feature type="transmembrane region" description="Helical" evidence="4">
    <location>
        <begin position="95"/>
        <end position="114"/>
    </location>
</feature>
<evidence type="ECO:0000256" key="4">
    <source>
        <dbReference type="SAM" id="Phobius"/>
    </source>
</evidence>
<dbReference type="GO" id="GO:0003677">
    <property type="term" value="F:DNA binding"/>
    <property type="evidence" value="ECO:0007669"/>
    <property type="project" value="UniProtKB-KW"/>
</dbReference>
<keyword evidence="4" id="KW-0812">Transmembrane</keyword>
<dbReference type="GO" id="GO:0006352">
    <property type="term" value="P:DNA-templated transcription initiation"/>
    <property type="evidence" value="ECO:0007669"/>
    <property type="project" value="InterPro"/>
</dbReference>
<accession>A0A835DC77</accession>
<reference evidence="6 7" key="1">
    <citation type="submission" date="2020-04" db="EMBL/GenBank/DDBJ databases">
        <title>Plant Genome Project.</title>
        <authorList>
            <person name="Zhang R.-G."/>
        </authorList>
    </citation>
    <scope>NUCLEOTIDE SEQUENCE [LARGE SCALE GENOMIC DNA]</scope>
    <source>
        <strain evidence="6">YNK0</strain>
        <tissue evidence="6">Leaf</tissue>
    </source>
</reference>
<dbReference type="Proteomes" id="UP000655225">
    <property type="component" value="Unassembled WGS sequence"/>
</dbReference>
<dbReference type="Gene3D" id="3.30.310.10">
    <property type="entry name" value="TATA-Binding Protein"/>
    <property type="match status" value="1"/>
</dbReference>
<keyword evidence="4" id="KW-0472">Membrane</keyword>
<dbReference type="InterPro" id="IPR012295">
    <property type="entry name" value="TBP_dom_sf"/>
</dbReference>
<dbReference type="Pfam" id="PF00352">
    <property type="entry name" value="TBP"/>
    <property type="match status" value="1"/>
</dbReference>
<protein>
    <submittedName>
        <fullName evidence="6">Uncharacterized protein</fullName>
    </submittedName>
</protein>
<evidence type="ECO:0000256" key="3">
    <source>
        <dbReference type="ARBA" id="ARBA00023163"/>
    </source>
</evidence>
<keyword evidence="3" id="KW-0804">Transcription</keyword>
<feature type="chain" id="PRO_5033011064" evidence="5">
    <location>
        <begin position="27"/>
        <end position="168"/>
    </location>
</feature>
<evidence type="ECO:0000256" key="2">
    <source>
        <dbReference type="ARBA" id="ARBA00023125"/>
    </source>
</evidence>
<dbReference type="EMBL" id="JABCRI010000011">
    <property type="protein sequence ID" value="KAF8398158.1"/>
    <property type="molecule type" value="Genomic_DNA"/>
</dbReference>